<proteinExistence type="predicted"/>
<feature type="repeat" description="ANK" evidence="3">
    <location>
        <begin position="90"/>
        <end position="122"/>
    </location>
</feature>
<gene>
    <name evidence="5" type="ORF">ACFSQ0_03075</name>
</gene>
<evidence type="ECO:0000313" key="5">
    <source>
        <dbReference type="EMBL" id="MFD2696961.1"/>
    </source>
</evidence>
<feature type="repeat" description="ANK" evidence="3">
    <location>
        <begin position="403"/>
        <end position="435"/>
    </location>
</feature>
<evidence type="ECO:0000256" key="4">
    <source>
        <dbReference type="SAM" id="SignalP"/>
    </source>
</evidence>
<keyword evidence="6" id="KW-1185">Reference proteome</keyword>
<organism evidence="5 6">
    <name type="scientific">Mesonia sediminis</name>
    <dbReference type="NCBI Taxonomy" id="1703946"/>
    <lineage>
        <taxon>Bacteria</taxon>
        <taxon>Pseudomonadati</taxon>
        <taxon>Bacteroidota</taxon>
        <taxon>Flavobacteriia</taxon>
        <taxon>Flavobacteriales</taxon>
        <taxon>Flavobacteriaceae</taxon>
        <taxon>Mesonia</taxon>
    </lineage>
</organism>
<keyword evidence="1" id="KW-0677">Repeat</keyword>
<dbReference type="PANTHER" id="PTHR24198">
    <property type="entry name" value="ANKYRIN REPEAT AND PROTEIN KINASE DOMAIN-CONTAINING PROTEIN"/>
    <property type="match status" value="1"/>
</dbReference>
<dbReference type="EMBL" id="JBHULZ010000014">
    <property type="protein sequence ID" value="MFD2696961.1"/>
    <property type="molecule type" value="Genomic_DNA"/>
</dbReference>
<comment type="caution">
    <text evidence="5">The sequence shown here is derived from an EMBL/GenBank/DDBJ whole genome shotgun (WGS) entry which is preliminary data.</text>
</comment>
<accession>A0ABW5SB66</accession>
<evidence type="ECO:0000313" key="6">
    <source>
        <dbReference type="Proteomes" id="UP001597357"/>
    </source>
</evidence>
<dbReference type="Pfam" id="PF12796">
    <property type="entry name" value="Ank_2"/>
    <property type="match status" value="3"/>
</dbReference>
<dbReference type="PANTHER" id="PTHR24198:SF165">
    <property type="entry name" value="ANKYRIN REPEAT-CONTAINING PROTEIN-RELATED"/>
    <property type="match status" value="1"/>
</dbReference>
<dbReference type="RefSeq" id="WP_379043949.1">
    <property type="nucleotide sequence ID" value="NZ_JBHULZ010000014.1"/>
</dbReference>
<sequence>MKHLLQISLILLLSLSANAQDNIFWSADFWKQNPDIATIEAKIKEGNSPTALNSRGFDAVSYAILNKVSNASIKYLLELPGNEVNKLTHDKRTYIFWAANRGNVALLDYLFKKGANPKVFDNRLYSPIMFAARAGLENTAVYDILIKNGVDPAYANPKGINALLVLAGTAKDWSILDYFIKKGLPIDHTDKTGKNAVDYAAVTGNKKIMTELIRKGVAYKDINKDNTNLFHQAASSSRAGDNKLEFFKYLNGLELDPLQKDQENKNILHYLAKNNSHPENLDYFFSRKVDIDAIDNHGNSVLLYAASHNNLPVVNFVLDQSQSINHTNKAGESALSLAVQNNSSEIVAILLENGAHTNIVSQDQRTLLGHLIAGYSARSKEDFYKKWELLKAKNLNFKAKQGNGNTLLHLAAEKEDLNLIDALLQEGVDINAQNDEGVTLLHKISLTAKDSKMLKELVKRGADPSIKTLFEETAYDMARENELLKNENIQFLKS</sequence>
<feature type="chain" id="PRO_5046952231" evidence="4">
    <location>
        <begin position="20"/>
        <end position="494"/>
    </location>
</feature>
<dbReference type="Gene3D" id="1.25.40.20">
    <property type="entry name" value="Ankyrin repeat-containing domain"/>
    <property type="match status" value="3"/>
</dbReference>
<dbReference type="SUPFAM" id="SSF48403">
    <property type="entry name" value="Ankyrin repeat"/>
    <property type="match status" value="2"/>
</dbReference>
<dbReference type="Pfam" id="PF00023">
    <property type="entry name" value="Ank"/>
    <property type="match status" value="1"/>
</dbReference>
<dbReference type="PROSITE" id="PS50297">
    <property type="entry name" value="ANK_REP_REGION"/>
    <property type="match status" value="2"/>
</dbReference>
<name>A0ABW5SB66_9FLAO</name>
<dbReference type="InterPro" id="IPR036770">
    <property type="entry name" value="Ankyrin_rpt-contain_sf"/>
</dbReference>
<dbReference type="Proteomes" id="UP001597357">
    <property type="component" value="Unassembled WGS sequence"/>
</dbReference>
<feature type="repeat" description="ANK" evidence="3">
    <location>
        <begin position="330"/>
        <end position="362"/>
    </location>
</feature>
<dbReference type="PROSITE" id="PS50088">
    <property type="entry name" value="ANK_REPEAT"/>
    <property type="match status" value="4"/>
</dbReference>
<protein>
    <submittedName>
        <fullName evidence="5">Ankyrin repeat domain-containing protein</fullName>
    </submittedName>
</protein>
<keyword evidence="4" id="KW-0732">Signal</keyword>
<dbReference type="SMART" id="SM00248">
    <property type="entry name" value="ANK"/>
    <property type="match status" value="10"/>
</dbReference>
<reference evidence="6" key="1">
    <citation type="journal article" date="2019" name="Int. J. Syst. Evol. Microbiol.">
        <title>The Global Catalogue of Microorganisms (GCM) 10K type strain sequencing project: providing services to taxonomists for standard genome sequencing and annotation.</title>
        <authorList>
            <consortium name="The Broad Institute Genomics Platform"/>
            <consortium name="The Broad Institute Genome Sequencing Center for Infectious Disease"/>
            <person name="Wu L."/>
            <person name="Ma J."/>
        </authorList>
    </citation>
    <scope>NUCLEOTIDE SEQUENCE [LARGE SCALE GENOMIC DNA]</scope>
    <source>
        <strain evidence="6">KCTC 42255</strain>
    </source>
</reference>
<evidence type="ECO:0000256" key="1">
    <source>
        <dbReference type="ARBA" id="ARBA00022737"/>
    </source>
</evidence>
<dbReference type="InterPro" id="IPR002110">
    <property type="entry name" value="Ankyrin_rpt"/>
</dbReference>
<evidence type="ECO:0000256" key="3">
    <source>
        <dbReference type="PROSITE-ProRule" id="PRU00023"/>
    </source>
</evidence>
<feature type="repeat" description="ANK" evidence="3">
    <location>
        <begin position="297"/>
        <end position="329"/>
    </location>
</feature>
<keyword evidence="2 3" id="KW-0040">ANK repeat</keyword>
<evidence type="ECO:0000256" key="2">
    <source>
        <dbReference type="ARBA" id="ARBA00023043"/>
    </source>
</evidence>
<feature type="signal peptide" evidence="4">
    <location>
        <begin position="1"/>
        <end position="19"/>
    </location>
</feature>